<accession>A0A1H4V0N6</accession>
<dbReference type="Proteomes" id="UP000198992">
    <property type="component" value="Unassembled WGS sequence"/>
</dbReference>
<evidence type="ECO:0000256" key="1">
    <source>
        <dbReference type="ARBA" id="ARBA00022741"/>
    </source>
</evidence>
<dbReference type="OrthoDB" id="9785312at2"/>
<evidence type="ECO:0000313" key="4">
    <source>
        <dbReference type="EMBL" id="SEC74639.1"/>
    </source>
</evidence>
<dbReference type="Gene3D" id="1.25.40.10">
    <property type="entry name" value="Tetratricopeptide repeat domain"/>
    <property type="match status" value="1"/>
</dbReference>
<dbReference type="Pfam" id="PF12773">
    <property type="entry name" value="DZR"/>
    <property type="match status" value="1"/>
</dbReference>
<dbReference type="Pfam" id="PF13191">
    <property type="entry name" value="AAA_16"/>
    <property type="match status" value="1"/>
</dbReference>
<dbReference type="GO" id="GO:0005737">
    <property type="term" value="C:cytoplasm"/>
    <property type="evidence" value="ECO:0007669"/>
    <property type="project" value="TreeGrafter"/>
</dbReference>
<dbReference type="SMART" id="SM00044">
    <property type="entry name" value="CYCc"/>
    <property type="match status" value="1"/>
</dbReference>
<dbReference type="Gene3D" id="3.30.70.1230">
    <property type="entry name" value="Nucleotide cyclase"/>
    <property type="match status" value="1"/>
</dbReference>
<dbReference type="GO" id="GO:0035556">
    <property type="term" value="P:intracellular signal transduction"/>
    <property type="evidence" value="ECO:0007669"/>
    <property type="project" value="InterPro"/>
</dbReference>
<sequence length="1045" mass="113994">MLCPACQSETLAEDGVCRSCGLSFSSVCPNCQHPNLETARFCGACGERLAQAQPVGERKVVTVMFADIVGSTELIGDNDPELALARLPPALERMGNAVQQYHGTIMRSMGDGLMVIFGIPHAQEDHALRACQAALAMVQSSRDNGIVLRVGIHSGEIVAGVPDKFTKEQGVYGAAVHLASRLEHMAQPGDICVTESTFKLVQASCDGRALGHQDVKGFPRPVAVYRLVGMKPARAPFRDAVVGVYRGRDAELAVLHDAFAGAEQGEGKAIGISAPPGLGKSRLCFEFARTVKERLVPVQEARASPYDHSGPLQPLLEFFRNFFRIASTDDAETACAKIAARIESSVPHLMDDVALLADFLGIRDAQAPAPAMDPKVRHARLVNLVASLVRDGTRTPSVIIIEDIHWLDEASMEFVSALVNVAHISRALIILTYRPTYQAPWADGPGFRELRLDELRDEDVSALTRDLVGNHLSTVAICDRIVERSGGNPFFAEELIRSLVDSGELEGRPGHYEASGQVPTETLPATVQAVIGARIDRLAPADKEVLQVGATIGREFPLPVLTEVTRAHAPNLSDILRRLLEVELIENVPGETEQERFAFRHPLIQEVAYAMQLRTRRVELHAAVARALERFHYNQLSEYAGPIAHHFEAAKDYGPAAAYTARAAAWIGTTNSRLAMKAWVKVRLLLQSLPHAPETDRLRMQASGQIVSLGWREGMSAEEAAPFHIEALDMARQLKDSVSEMLILAGYGRVMACTGSADEYVVQVLHAIEVCEDPSIETILHVFLCQAYGYAGKLREALAAGETALKQVASIEKSHEVQLGFNVERWVESLYARLLVRTGSFDLARENIAKLVANESGHPDPAVLFIPHHAGVEMAWLTQDEKLADLHSLRIDEIASRNNTPYVAVYASVCRGLALSLAGDHVAAIQKLESAIRLAREAFAGLEYESDMLAFRAEIHLKSNSFAVAFGAAEQGIAVARERRARLAECRSTLVLAQVVNADQLRYPQYQLSELLARARHLIEKTGARPYESLFPVAQLPAASCGQEA</sequence>
<dbReference type="PANTHER" id="PTHR16305:SF28">
    <property type="entry name" value="GUANYLATE CYCLASE DOMAIN-CONTAINING PROTEIN"/>
    <property type="match status" value="1"/>
</dbReference>
<evidence type="ECO:0000256" key="2">
    <source>
        <dbReference type="ARBA" id="ARBA00022840"/>
    </source>
</evidence>
<dbReference type="GO" id="GO:0005524">
    <property type="term" value="F:ATP binding"/>
    <property type="evidence" value="ECO:0007669"/>
    <property type="project" value="UniProtKB-KW"/>
</dbReference>
<evidence type="ECO:0000313" key="5">
    <source>
        <dbReference type="Proteomes" id="UP000198992"/>
    </source>
</evidence>
<dbReference type="GO" id="GO:0004016">
    <property type="term" value="F:adenylate cyclase activity"/>
    <property type="evidence" value="ECO:0007669"/>
    <property type="project" value="TreeGrafter"/>
</dbReference>
<dbReference type="InterPro" id="IPR011990">
    <property type="entry name" value="TPR-like_helical_dom_sf"/>
</dbReference>
<dbReference type="GO" id="GO:0009190">
    <property type="term" value="P:cyclic nucleotide biosynthetic process"/>
    <property type="evidence" value="ECO:0007669"/>
    <property type="project" value="InterPro"/>
</dbReference>
<dbReference type="AlphaFoldDB" id="A0A1H4V0N6"/>
<dbReference type="EMBL" id="FNTH01000001">
    <property type="protein sequence ID" value="SEC74639.1"/>
    <property type="molecule type" value="Genomic_DNA"/>
</dbReference>
<dbReference type="InterPro" id="IPR027417">
    <property type="entry name" value="P-loop_NTPase"/>
</dbReference>
<dbReference type="InterPro" id="IPR025874">
    <property type="entry name" value="DZR"/>
</dbReference>
<dbReference type="PANTHER" id="PTHR16305">
    <property type="entry name" value="TESTICULAR SOLUBLE ADENYLYL CYCLASE"/>
    <property type="match status" value="1"/>
</dbReference>
<proteinExistence type="predicted"/>
<dbReference type="InterPro" id="IPR001054">
    <property type="entry name" value="A/G_cyclase"/>
</dbReference>
<dbReference type="SUPFAM" id="SSF52540">
    <property type="entry name" value="P-loop containing nucleoside triphosphate hydrolases"/>
    <property type="match status" value="1"/>
</dbReference>
<protein>
    <submittedName>
        <fullName evidence="4">Adenylate cyclase</fullName>
    </submittedName>
</protein>
<dbReference type="InterPro" id="IPR029787">
    <property type="entry name" value="Nucleotide_cyclase"/>
</dbReference>
<dbReference type="SUPFAM" id="SSF48452">
    <property type="entry name" value="TPR-like"/>
    <property type="match status" value="1"/>
</dbReference>
<dbReference type="PROSITE" id="PS50125">
    <property type="entry name" value="GUANYLATE_CYCLASE_2"/>
    <property type="match status" value="1"/>
</dbReference>
<evidence type="ECO:0000259" key="3">
    <source>
        <dbReference type="PROSITE" id="PS50125"/>
    </source>
</evidence>
<dbReference type="SUPFAM" id="SSF55073">
    <property type="entry name" value="Nucleotide cyclase"/>
    <property type="match status" value="1"/>
</dbReference>
<keyword evidence="1" id="KW-0547">Nucleotide-binding</keyword>
<dbReference type="InterPro" id="IPR041664">
    <property type="entry name" value="AAA_16"/>
</dbReference>
<feature type="domain" description="Guanylate cyclase" evidence="3">
    <location>
        <begin position="62"/>
        <end position="183"/>
    </location>
</feature>
<dbReference type="Pfam" id="PF00211">
    <property type="entry name" value="Guanylate_cyc"/>
    <property type="match status" value="1"/>
</dbReference>
<gene>
    <name evidence="4" type="ORF">SAMN05444164_2642</name>
</gene>
<organism evidence="4 5">
    <name type="scientific">Bradyrhizobium erythrophlei</name>
    <dbReference type="NCBI Taxonomy" id="1437360"/>
    <lineage>
        <taxon>Bacteria</taxon>
        <taxon>Pseudomonadati</taxon>
        <taxon>Pseudomonadota</taxon>
        <taxon>Alphaproteobacteria</taxon>
        <taxon>Hyphomicrobiales</taxon>
        <taxon>Nitrobacteraceae</taxon>
        <taxon>Bradyrhizobium</taxon>
    </lineage>
</organism>
<reference evidence="4 5" key="1">
    <citation type="submission" date="2016-10" db="EMBL/GenBank/DDBJ databases">
        <authorList>
            <person name="de Groot N.N."/>
        </authorList>
    </citation>
    <scope>NUCLEOTIDE SEQUENCE [LARGE SCALE GENOMIC DNA]</scope>
    <source>
        <strain evidence="4 5">MT12</strain>
    </source>
</reference>
<name>A0A1H4V0N6_9BRAD</name>
<dbReference type="CDD" id="cd07302">
    <property type="entry name" value="CHD"/>
    <property type="match status" value="1"/>
</dbReference>
<keyword evidence="2" id="KW-0067">ATP-binding</keyword>